<gene>
    <name evidence="1" type="ORF">GFH32_14070</name>
</gene>
<dbReference type="Pfam" id="PF14125">
    <property type="entry name" value="DUF4292"/>
    <property type="match status" value="1"/>
</dbReference>
<name>A0A5Q0QK44_9SPHI</name>
<dbReference type="InterPro" id="IPR025634">
    <property type="entry name" value="DUF4292"/>
</dbReference>
<dbReference type="AlphaFoldDB" id="A0A5Q0QK44"/>
<dbReference type="Proteomes" id="UP000326921">
    <property type="component" value="Chromosome"/>
</dbReference>
<reference evidence="1 2" key="1">
    <citation type="submission" date="2019-10" db="EMBL/GenBank/DDBJ databases">
        <authorList>
            <person name="Dong K."/>
        </authorList>
    </citation>
    <scope>NUCLEOTIDE SEQUENCE [LARGE SCALE GENOMIC DNA]</scope>
    <source>
        <strain evidence="2">dk4302</strain>
    </source>
</reference>
<dbReference type="EMBL" id="CP045652">
    <property type="protein sequence ID" value="QGA28270.1"/>
    <property type="molecule type" value="Genomic_DNA"/>
</dbReference>
<dbReference type="Gene3D" id="2.50.20.10">
    <property type="entry name" value="Lipoprotein localisation LolA/LolB/LppX"/>
    <property type="match status" value="1"/>
</dbReference>
<accession>A0A5Q0QK44</accession>
<protein>
    <submittedName>
        <fullName evidence="1">DUF4292 domain-containing protein</fullName>
    </submittedName>
</protein>
<proteinExistence type="predicted"/>
<evidence type="ECO:0000313" key="1">
    <source>
        <dbReference type="EMBL" id="QGA28270.1"/>
    </source>
</evidence>
<organism evidence="1 2">
    <name type="scientific">Sphingobacterium zhuxiongii</name>
    <dbReference type="NCBI Taxonomy" id="2662364"/>
    <lineage>
        <taxon>Bacteria</taxon>
        <taxon>Pseudomonadati</taxon>
        <taxon>Bacteroidota</taxon>
        <taxon>Sphingobacteriia</taxon>
        <taxon>Sphingobacteriales</taxon>
        <taxon>Sphingobacteriaceae</taxon>
        <taxon>Sphingobacterium</taxon>
    </lineage>
</organism>
<sequence length="257" mass="28964">MWTSISLLVILTLVIASCSSKKQVAKKDNTLPRAETEAELLKNYELSNLNFHTFSGRAKANVQVGKETHNATVNVRMDRDRSIWISVTALLGIEAARVLITPDSVKIMNKIQGEYIAKPFSYIYNYTNKGISFRMLQDILVGNMTVDMLRTDQLQVATSTEDVQVIGIKDGLTFHYGVNNKNRPFAFNFIELGKSQKLETSYSEFADISGYNFPQRFTLNIEGAGSTVKADMLYNKTEFNTAIETPFSVPSRYKEIK</sequence>
<evidence type="ECO:0000313" key="2">
    <source>
        <dbReference type="Proteomes" id="UP000326921"/>
    </source>
</evidence>
<dbReference type="KEGG" id="sphe:GFH32_14070"/>
<keyword evidence="2" id="KW-1185">Reference proteome</keyword>